<organism evidence="1 2">
    <name type="scientific">Dreissena polymorpha</name>
    <name type="common">Zebra mussel</name>
    <name type="synonym">Mytilus polymorpha</name>
    <dbReference type="NCBI Taxonomy" id="45954"/>
    <lineage>
        <taxon>Eukaryota</taxon>
        <taxon>Metazoa</taxon>
        <taxon>Spiralia</taxon>
        <taxon>Lophotrochozoa</taxon>
        <taxon>Mollusca</taxon>
        <taxon>Bivalvia</taxon>
        <taxon>Autobranchia</taxon>
        <taxon>Heteroconchia</taxon>
        <taxon>Euheterodonta</taxon>
        <taxon>Imparidentia</taxon>
        <taxon>Neoheterodontei</taxon>
        <taxon>Myida</taxon>
        <taxon>Dreissenoidea</taxon>
        <taxon>Dreissenidae</taxon>
        <taxon>Dreissena</taxon>
    </lineage>
</organism>
<dbReference type="EMBL" id="JAIWYP010000006">
    <property type="protein sequence ID" value="KAH3808581.1"/>
    <property type="molecule type" value="Genomic_DNA"/>
</dbReference>
<sequence length="83" mass="9578">MALAYTLWKNECRVPGSPYSPPCGYKRENYTCPKHSGCMTHNVTQWYNVSIVCRDGYGATDNRNFTFEPTPNMRPHYINLPSK</sequence>
<reference evidence="1" key="1">
    <citation type="journal article" date="2019" name="bioRxiv">
        <title>The Genome of the Zebra Mussel, Dreissena polymorpha: A Resource for Invasive Species Research.</title>
        <authorList>
            <person name="McCartney M.A."/>
            <person name="Auch B."/>
            <person name="Kono T."/>
            <person name="Mallez S."/>
            <person name="Zhang Y."/>
            <person name="Obille A."/>
            <person name="Becker A."/>
            <person name="Abrahante J.E."/>
            <person name="Garbe J."/>
            <person name="Badalamenti J.P."/>
            <person name="Herman A."/>
            <person name="Mangelson H."/>
            <person name="Liachko I."/>
            <person name="Sullivan S."/>
            <person name="Sone E.D."/>
            <person name="Koren S."/>
            <person name="Silverstein K.A.T."/>
            <person name="Beckman K.B."/>
            <person name="Gohl D.M."/>
        </authorList>
    </citation>
    <scope>NUCLEOTIDE SEQUENCE</scope>
    <source>
        <strain evidence="1">Duluth1</strain>
        <tissue evidence="1">Whole animal</tissue>
    </source>
</reference>
<name>A0A9D4JD44_DREPO</name>
<gene>
    <name evidence="1" type="ORF">DPMN_136938</name>
</gene>
<accession>A0A9D4JD44</accession>
<evidence type="ECO:0000313" key="1">
    <source>
        <dbReference type="EMBL" id="KAH3808581.1"/>
    </source>
</evidence>
<dbReference type="Proteomes" id="UP000828390">
    <property type="component" value="Unassembled WGS sequence"/>
</dbReference>
<keyword evidence="2" id="KW-1185">Reference proteome</keyword>
<dbReference type="AlphaFoldDB" id="A0A9D4JD44"/>
<protein>
    <submittedName>
        <fullName evidence="1">Uncharacterized protein</fullName>
    </submittedName>
</protein>
<comment type="caution">
    <text evidence="1">The sequence shown here is derived from an EMBL/GenBank/DDBJ whole genome shotgun (WGS) entry which is preliminary data.</text>
</comment>
<evidence type="ECO:0000313" key="2">
    <source>
        <dbReference type="Proteomes" id="UP000828390"/>
    </source>
</evidence>
<proteinExistence type="predicted"/>
<reference evidence="1" key="2">
    <citation type="submission" date="2020-11" db="EMBL/GenBank/DDBJ databases">
        <authorList>
            <person name="McCartney M.A."/>
            <person name="Auch B."/>
            <person name="Kono T."/>
            <person name="Mallez S."/>
            <person name="Becker A."/>
            <person name="Gohl D.M."/>
            <person name="Silverstein K.A.T."/>
            <person name="Koren S."/>
            <person name="Bechman K.B."/>
            <person name="Herman A."/>
            <person name="Abrahante J.E."/>
            <person name="Garbe J."/>
        </authorList>
    </citation>
    <scope>NUCLEOTIDE SEQUENCE</scope>
    <source>
        <strain evidence="1">Duluth1</strain>
        <tissue evidence="1">Whole animal</tissue>
    </source>
</reference>